<sequence length="75" mass="6834">PGAAAVGAGSAAGAAAAPGGAPWPLAAGVVLLAAGALAVGLHRARRPGSRAAFNSLLVVAVLNVVLLLTTSGAAG</sequence>
<dbReference type="Proteomes" id="UP000727056">
    <property type="component" value="Unassembled WGS sequence"/>
</dbReference>
<proteinExistence type="predicted"/>
<accession>A0ABX1CGB3</accession>
<keyword evidence="3" id="KW-1185">Reference proteome</keyword>
<keyword evidence="1" id="KW-1133">Transmembrane helix</keyword>
<keyword evidence="1" id="KW-0812">Transmembrane</keyword>
<evidence type="ECO:0000313" key="3">
    <source>
        <dbReference type="Proteomes" id="UP000727056"/>
    </source>
</evidence>
<feature type="non-terminal residue" evidence="2">
    <location>
        <position position="1"/>
    </location>
</feature>
<keyword evidence="1" id="KW-0472">Membrane</keyword>
<evidence type="ECO:0000313" key="2">
    <source>
        <dbReference type="EMBL" id="NJQ16880.1"/>
    </source>
</evidence>
<feature type="transmembrane region" description="Helical" evidence="1">
    <location>
        <begin position="26"/>
        <end position="44"/>
    </location>
</feature>
<organism evidence="2 3">
    <name type="scientific">Streptomyces bohaiensis</name>
    <dbReference type="NCBI Taxonomy" id="1431344"/>
    <lineage>
        <taxon>Bacteria</taxon>
        <taxon>Bacillati</taxon>
        <taxon>Actinomycetota</taxon>
        <taxon>Actinomycetes</taxon>
        <taxon>Kitasatosporales</taxon>
        <taxon>Streptomycetaceae</taxon>
        <taxon>Streptomyces</taxon>
    </lineage>
</organism>
<evidence type="ECO:0000256" key="1">
    <source>
        <dbReference type="SAM" id="Phobius"/>
    </source>
</evidence>
<comment type="caution">
    <text evidence="2">The sequence shown here is derived from an EMBL/GenBank/DDBJ whole genome shotgun (WGS) entry which is preliminary data.</text>
</comment>
<dbReference type="EMBL" id="JAAVJC010000207">
    <property type="protein sequence ID" value="NJQ16880.1"/>
    <property type="molecule type" value="Genomic_DNA"/>
</dbReference>
<feature type="transmembrane region" description="Helical" evidence="1">
    <location>
        <begin position="56"/>
        <end position="74"/>
    </location>
</feature>
<reference evidence="2 3" key="1">
    <citation type="submission" date="2020-03" db="EMBL/GenBank/DDBJ databases">
        <title>Draft genome of Streptomyces sp. ventii, isolated from the Axial Seamount in the Pacific Ocean, and resequencing of the two type strains Streptomyces lonarensis strain NCL 716 and Streptomyces bohaiensis strain 11A07.</title>
        <authorList>
            <person name="Loughran R.M."/>
            <person name="Pfannmuller K.M."/>
            <person name="Wasson B.J."/>
            <person name="Deadmond M.C."/>
            <person name="Paddock B.E."/>
            <person name="Koyack M.J."/>
            <person name="Gallegos D.A."/>
            <person name="Mitchell E.A."/>
            <person name="Ushijima B."/>
            <person name="Saw J.H."/>
            <person name="Mcphail K.L."/>
            <person name="Videau P."/>
        </authorList>
    </citation>
    <scope>NUCLEOTIDE SEQUENCE [LARGE SCALE GENOMIC DNA]</scope>
    <source>
        <strain evidence="2 3">11A07</strain>
    </source>
</reference>
<protein>
    <recommendedName>
        <fullName evidence="4">LPXTG cell wall anchor domain-containing protein</fullName>
    </recommendedName>
</protein>
<evidence type="ECO:0008006" key="4">
    <source>
        <dbReference type="Google" id="ProtNLM"/>
    </source>
</evidence>
<name>A0ABX1CGB3_9ACTN</name>
<gene>
    <name evidence="2" type="ORF">HCN52_18560</name>
</gene>